<evidence type="ECO:0000256" key="8">
    <source>
        <dbReference type="ARBA" id="ARBA00023012"/>
    </source>
</evidence>
<comment type="catalytic activity">
    <reaction evidence="1">
        <text>ATP + protein L-histidine = ADP + protein N-phospho-L-histidine.</text>
        <dbReference type="EC" id="2.7.13.3"/>
    </reaction>
</comment>
<dbReference type="Proteomes" id="UP001203410">
    <property type="component" value="Unassembled WGS sequence"/>
</dbReference>
<dbReference type="Gene3D" id="3.40.50.2300">
    <property type="match status" value="1"/>
</dbReference>
<dbReference type="InterPro" id="IPR036890">
    <property type="entry name" value="HATPase_C_sf"/>
</dbReference>
<dbReference type="InterPro" id="IPR003594">
    <property type="entry name" value="HATPase_dom"/>
</dbReference>
<dbReference type="InterPro" id="IPR001789">
    <property type="entry name" value="Sig_transdc_resp-reg_receiver"/>
</dbReference>
<evidence type="ECO:0000256" key="5">
    <source>
        <dbReference type="ARBA" id="ARBA00022741"/>
    </source>
</evidence>
<keyword evidence="4" id="KW-0808">Transferase</keyword>
<dbReference type="Gene3D" id="1.10.287.130">
    <property type="match status" value="1"/>
</dbReference>
<dbReference type="PANTHER" id="PTHR43065:SF46">
    <property type="entry name" value="C4-DICARBOXYLATE TRANSPORT SENSOR PROTEIN DCTB"/>
    <property type="match status" value="1"/>
</dbReference>
<dbReference type="SUPFAM" id="SSF52172">
    <property type="entry name" value="CheY-like"/>
    <property type="match status" value="1"/>
</dbReference>
<proteinExistence type="predicted"/>
<reference evidence="15 16" key="1">
    <citation type="submission" date="2022-05" db="EMBL/GenBank/DDBJ databases">
        <authorList>
            <person name="Jo J.-H."/>
            <person name="Im W.-T."/>
        </authorList>
    </citation>
    <scope>NUCLEOTIDE SEQUENCE [LARGE SCALE GENOMIC DNA]</scope>
    <source>
        <strain evidence="15 16">NSE70-1</strain>
    </source>
</reference>
<feature type="coiled-coil region" evidence="10">
    <location>
        <begin position="222"/>
        <end position="249"/>
    </location>
</feature>
<dbReference type="InterPro" id="IPR005467">
    <property type="entry name" value="His_kinase_dom"/>
</dbReference>
<feature type="domain" description="Response regulatory" evidence="14">
    <location>
        <begin position="540"/>
        <end position="651"/>
    </location>
</feature>
<dbReference type="Pfam" id="PF02518">
    <property type="entry name" value="HATPase_c"/>
    <property type="match status" value="1"/>
</dbReference>
<evidence type="ECO:0000256" key="10">
    <source>
        <dbReference type="SAM" id="Coils"/>
    </source>
</evidence>
<keyword evidence="12" id="KW-0812">Transmembrane</keyword>
<sequence>MTPGEEQRLDWRRGSVAAAIAFVSTMVLLGMVVLVAISNGARDRALQAERHAYDVTLLTRTMDASIARAEAAVGRYALDEDAKTSGSRYYAHWRLAGQQLNQLERSVSRDPEQRKRAEELRVLFQQRGQQFSDVARYIAGRQKTYGLSYFYSISMKPSAEVDDIGTQLRGKLSEIADAERAALSEKISETQFFSAEANRLTDYLSWLGVIVGLFGIFMGYVAVQALRQNAAARKEAESESERAQALELAVRDRTQELWEANQKLKAEAIERLAAEAQLRQVQKMEAVGQLTGGIAHDFNNMLAVVVGGIDLARRRLNGPRREIMTHLTNAMEGATRAAALTRRLLSFARSEPLMPERVDTAVLVGGMSELLDRTLGERIKVVTDLSGDAWPVFVDPHQLENAIVNLAVNARDAMEGTGKLKIRSLNKHMKASEVGDIRGGDYLCIEVTDTGCGMTPEVKERAFEPFFTTKAVGKGTGLGLSQIFGFAHQSGGEVGIESSVGKGTTVSIYLPRTDAEPSNVRAHPAMHARTEEDMTVPGARILLVEDDPRVRTATVGALEDLGYEPVACASGPEALALFDSMEFDLVISDVIMPEMTGPEMIRELKSRHTDIAVLFVTGYVGEGEGEDLIGYDLLRKPFTVSTLSSAVATALARTPRGAPTESRRSGGAAAAG</sequence>
<dbReference type="EMBL" id="JAMGBA010000001">
    <property type="protein sequence ID" value="MCL6698392.1"/>
    <property type="molecule type" value="Genomic_DNA"/>
</dbReference>
<dbReference type="InterPro" id="IPR003661">
    <property type="entry name" value="HisK_dim/P_dom"/>
</dbReference>
<dbReference type="PANTHER" id="PTHR43065">
    <property type="entry name" value="SENSOR HISTIDINE KINASE"/>
    <property type="match status" value="1"/>
</dbReference>
<evidence type="ECO:0000259" key="13">
    <source>
        <dbReference type="PROSITE" id="PS50109"/>
    </source>
</evidence>
<dbReference type="PRINTS" id="PR00344">
    <property type="entry name" value="BCTRLSENSOR"/>
</dbReference>
<dbReference type="SMART" id="SM00387">
    <property type="entry name" value="HATPase_c"/>
    <property type="match status" value="1"/>
</dbReference>
<feature type="domain" description="Histidine kinase" evidence="13">
    <location>
        <begin position="293"/>
        <end position="514"/>
    </location>
</feature>
<keyword evidence="8" id="KW-0902">Two-component regulatory system</keyword>
<dbReference type="Gene3D" id="3.30.565.10">
    <property type="entry name" value="Histidine kinase-like ATPase, C-terminal domain"/>
    <property type="match status" value="1"/>
</dbReference>
<keyword evidence="7" id="KW-0067">ATP-binding</keyword>
<comment type="caution">
    <text evidence="15">The sequence shown here is derived from an EMBL/GenBank/DDBJ whole genome shotgun (WGS) entry which is preliminary data.</text>
</comment>
<dbReference type="RefSeq" id="WP_249903733.1">
    <property type="nucleotide sequence ID" value="NZ_JAMGBA010000001.1"/>
</dbReference>
<dbReference type="InterPro" id="IPR011006">
    <property type="entry name" value="CheY-like_superfamily"/>
</dbReference>
<keyword evidence="5" id="KW-0547">Nucleotide-binding</keyword>
<dbReference type="SUPFAM" id="SSF47384">
    <property type="entry name" value="Homodimeric domain of signal transducing histidine kinase"/>
    <property type="match status" value="1"/>
</dbReference>
<evidence type="ECO:0000256" key="6">
    <source>
        <dbReference type="ARBA" id="ARBA00022777"/>
    </source>
</evidence>
<feature type="transmembrane region" description="Helical" evidence="12">
    <location>
        <begin position="203"/>
        <end position="223"/>
    </location>
</feature>
<dbReference type="SMART" id="SM00388">
    <property type="entry name" value="HisKA"/>
    <property type="match status" value="1"/>
</dbReference>
<evidence type="ECO:0000256" key="9">
    <source>
        <dbReference type="PROSITE-ProRule" id="PRU00169"/>
    </source>
</evidence>
<evidence type="ECO:0000259" key="14">
    <source>
        <dbReference type="PROSITE" id="PS50110"/>
    </source>
</evidence>
<evidence type="ECO:0000256" key="11">
    <source>
        <dbReference type="SAM" id="MobiDB-lite"/>
    </source>
</evidence>
<dbReference type="InterPro" id="IPR004358">
    <property type="entry name" value="Sig_transdc_His_kin-like_C"/>
</dbReference>
<keyword evidence="12" id="KW-1133">Transmembrane helix</keyword>
<protein>
    <recommendedName>
        <fullName evidence="2">histidine kinase</fullName>
        <ecNumber evidence="2">2.7.13.3</ecNumber>
    </recommendedName>
</protein>
<dbReference type="EC" id="2.7.13.3" evidence="2"/>
<evidence type="ECO:0000256" key="12">
    <source>
        <dbReference type="SAM" id="Phobius"/>
    </source>
</evidence>
<dbReference type="PROSITE" id="PS50110">
    <property type="entry name" value="RESPONSE_REGULATORY"/>
    <property type="match status" value="1"/>
</dbReference>
<evidence type="ECO:0000256" key="1">
    <source>
        <dbReference type="ARBA" id="ARBA00000085"/>
    </source>
</evidence>
<keyword evidence="16" id="KW-1185">Reference proteome</keyword>
<feature type="region of interest" description="Disordered" evidence="11">
    <location>
        <begin position="652"/>
        <end position="672"/>
    </location>
</feature>
<keyword evidence="6" id="KW-0418">Kinase</keyword>
<dbReference type="SMART" id="SM00448">
    <property type="entry name" value="REC"/>
    <property type="match status" value="1"/>
</dbReference>
<organism evidence="15 16">
    <name type="scientific">Sphingomonas caseinilyticus</name>
    <dbReference type="NCBI Taxonomy" id="2908205"/>
    <lineage>
        <taxon>Bacteria</taxon>
        <taxon>Pseudomonadati</taxon>
        <taxon>Pseudomonadota</taxon>
        <taxon>Alphaproteobacteria</taxon>
        <taxon>Sphingomonadales</taxon>
        <taxon>Sphingomonadaceae</taxon>
        <taxon>Sphingomonas</taxon>
    </lineage>
</organism>
<dbReference type="SUPFAM" id="SSF55874">
    <property type="entry name" value="ATPase domain of HSP90 chaperone/DNA topoisomerase II/histidine kinase"/>
    <property type="match status" value="1"/>
</dbReference>
<accession>A0ABT0RTS4</accession>
<evidence type="ECO:0000313" key="16">
    <source>
        <dbReference type="Proteomes" id="UP001203410"/>
    </source>
</evidence>
<keyword evidence="12" id="KW-0472">Membrane</keyword>
<keyword evidence="3 9" id="KW-0597">Phosphoprotein</keyword>
<evidence type="ECO:0000313" key="15">
    <source>
        <dbReference type="EMBL" id="MCL6698392.1"/>
    </source>
</evidence>
<keyword evidence="10" id="KW-0175">Coiled coil</keyword>
<evidence type="ECO:0000256" key="7">
    <source>
        <dbReference type="ARBA" id="ARBA00022840"/>
    </source>
</evidence>
<dbReference type="PROSITE" id="PS50109">
    <property type="entry name" value="HIS_KIN"/>
    <property type="match status" value="1"/>
</dbReference>
<evidence type="ECO:0000256" key="2">
    <source>
        <dbReference type="ARBA" id="ARBA00012438"/>
    </source>
</evidence>
<evidence type="ECO:0000256" key="3">
    <source>
        <dbReference type="ARBA" id="ARBA00022553"/>
    </source>
</evidence>
<gene>
    <name evidence="15" type="ORF">LZ496_06300</name>
</gene>
<evidence type="ECO:0000256" key="4">
    <source>
        <dbReference type="ARBA" id="ARBA00022679"/>
    </source>
</evidence>
<feature type="transmembrane region" description="Helical" evidence="12">
    <location>
        <begin position="16"/>
        <end position="37"/>
    </location>
</feature>
<dbReference type="InterPro" id="IPR036097">
    <property type="entry name" value="HisK_dim/P_sf"/>
</dbReference>
<dbReference type="Pfam" id="PF00072">
    <property type="entry name" value="Response_reg"/>
    <property type="match status" value="1"/>
</dbReference>
<feature type="modified residue" description="4-aspartylphosphate" evidence="9">
    <location>
        <position position="589"/>
    </location>
</feature>
<name>A0ABT0RTS4_9SPHN</name>